<evidence type="ECO:0000313" key="1">
    <source>
        <dbReference type="EMBL" id="KKK93286.1"/>
    </source>
</evidence>
<feature type="non-terminal residue" evidence="1">
    <location>
        <position position="1"/>
    </location>
</feature>
<reference evidence="1" key="1">
    <citation type="journal article" date="2015" name="Nature">
        <title>Complex archaea that bridge the gap between prokaryotes and eukaryotes.</title>
        <authorList>
            <person name="Spang A."/>
            <person name="Saw J.H."/>
            <person name="Jorgensen S.L."/>
            <person name="Zaremba-Niedzwiedzka K."/>
            <person name="Martijn J."/>
            <person name="Lind A.E."/>
            <person name="van Eijk R."/>
            <person name="Schleper C."/>
            <person name="Guy L."/>
            <person name="Ettema T.J."/>
        </authorList>
    </citation>
    <scope>NUCLEOTIDE SEQUENCE</scope>
</reference>
<protein>
    <submittedName>
        <fullName evidence="1">Uncharacterized protein</fullName>
    </submittedName>
</protein>
<comment type="caution">
    <text evidence="1">The sequence shown here is derived from an EMBL/GenBank/DDBJ whole genome shotgun (WGS) entry which is preliminary data.</text>
</comment>
<proteinExistence type="predicted"/>
<accession>A0A0F9C9B4</accession>
<dbReference type="AlphaFoldDB" id="A0A0F9C9B4"/>
<gene>
    <name evidence="1" type="ORF">LCGC14_2694390</name>
</gene>
<organism evidence="1">
    <name type="scientific">marine sediment metagenome</name>
    <dbReference type="NCBI Taxonomy" id="412755"/>
    <lineage>
        <taxon>unclassified sequences</taxon>
        <taxon>metagenomes</taxon>
        <taxon>ecological metagenomes</taxon>
    </lineage>
</organism>
<dbReference type="EMBL" id="LAZR01047838">
    <property type="protein sequence ID" value="KKK93286.1"/>
    <property type="molecule type" value="Genomic_DNA"/>
</dbReference>
<name>A0A0F9C9B4_9ZZZZ</name>
<sequence>QKTKDVVSNKRQKINQLKSLKERIAILRQECVDDGIDIEKILEED</sequence>